<protein>
    <recommendedName>
        <fullName evidence="1">Glycoside hydrolase family 2 catalytic domain-containing protein</fullName>
    </recommendedName>
</protein>
<dbReference type="InterPro" id="IPR017853">
    <property type="entry name" value="GH"/>
</dbReference>
<dbReference type="SUPFAM" id="SSF51445">
    <property type="entry name" value="(Trans)glycosidases"/>
    <property type="match status" value="1"/>
</dbReference>
<dbReference type="GO" id="GO:0005975">
    <property type="term" value="P:carbohydrate metabolic process"/>
    <property type="evidence" value="ECO:0007669"/>
    <property type="project" value="InterPro"/>
</dbReference>
<organism evidence="2 3">
    <name type="scientific">Zymoseptoria tritici (strain ST99CH_3D7)</name>
    <dbReference type="NCBI Taxonomy" id="1276538"/>
    <lineage>
        <taxon>Eukaryota</taxon>
        <taxon>Fungi</taxon>
        <taxon>Dikarya</taxon>
        <taxon>Ascomycota</taxon>
        <taxon>Pezizomycotina</taxon>
        <taxon>Dothideomycetes</taxon>
        <taxon>Dothideomycetidae</taxon>
        <taxon>Mycosphaerellales</taxon>
        <taxon>Mycosphaerellaceae</taxon>
        <taxon>Zymoseptoria</taxon>
    </lineage>
</organism>
<dbReference type="InterPro" id="IPR006103">
    <property type="entry name" value="Glyco_hydro_2_cat"/>
</dbReference>
<proteinExistence type="predicted"/>
<evidence type="ECO:0000313" key="2">
    <source>
        <dbReference type="EMBL" id="SMQ54524.1"/>
    </source>
</evidence>
<feature type="domain" description="Glycoside hydrolase family 2 catalytic" evidence="1">
    <location>
        <begin position="1"/>
        <end position="127"/>
    </location>
</feature>
<reference evidence="2 3" key="1">
    <citation type="submission" date="2016-06" db="EMBL/GenBank/DDBJ databases">
        <authorList>
            <person name="Kjaerup R.B."/>
            <person name="Dalgaard T.S."/>
            <person name="Juul-Madsen H.R."/>
        </authorList>
    </citation>
    <scope>NUCLEOTIDE SEQUENCE [LARGE SCALE GENOMIC DNA]</scope>
</reference>
<dbReference type="PANTHER" id="PTHR42732">
    <property type="entry name" value="BETA-GALACTOSIDASE"/>
    <property type="match status" value="1"/>
</dbReference>
<name>A0A1X7S4C5_ZYMT9</name>
<keyword evidence="3" id="KW-1185">Reference proteome</keyword>
<gene>
    <name evidence="2" type="ORF">ZT3D7_G9679</name>
</gene>
<dbReference type="Proteomes" id="UP000215127">
    <property type="component" value="Chromosome 10"/>
</dbReference>
<dbReference type="STRING" id="1276538.A0A1X7S4C5"/>
<dbReference type="InterPro" id="IPR051913">
    <property type="entry name" value="GH2_Domain-Containing"/>
</dbReference>
<evidence type="ECO:0000259" key="1">
    <source>
        <dbReference type="Pfam" id="PF02836"/>
    </source>
</evidence>
<accession>A0A1X7S4C5</accession>
<evidence type="ECO:0000313" key="3">
    <source>
        <dbReference type="Proteomes" id="UP000215127"/>
    </source>
</evidence>
<dbReference type="Gene3D" id="3.20.20.80">
    <property type="entry name" value="Glycosidases"/>
    <property type="match status" value="1"/>
</dbReference>
<dbReference type="AlphaFoldDB" id="A0A1X7S4C5"/>
<dbReference type="GO" id="GO:0004553">
    <property type="term" value="F:hydrolase activity, hydrolyzing O-glycosyl compounds"/>
    <property type="evidence" value="ECO:0007669"/>
    <property type="project" value="InterPro"/>
</dbReference>
<dbReference type="Pfam" id="PF02836">
    <property type="entry name" value="Glyco_hydro_2_C"/>
    <property type="match status" value="1"/>
</dbReference>
<dbReference type="EMBL" id="LT853701">
    <property type="protein sequence ID" value="SMQ54524.1"/>
    <property type="molecule type" value="Genomic_DNA"/>
</dbReference>
<dbReference type="PANTHER" id="PTHR42732:SF2">
    <property type="entry name" value="BETA-MANNOSIDASE"/>
    <property type="match status" value="1"/>
</dbReference>
<sequence>MIYDIQTLKKIGYNMLRKHIKVESPLYYQAADELGILVMQDMPSLRLSTETLANCSRQRLLPDAAQQQEFQRQLELLVTQLRSHTCIFAWVIYNEGWGQIESYYPEFALTDVVRGLDPTRLVDAVTGFPDHGAGDFSDNHHYANPQCGTPFYSLSSSPFDPSRIGFQGEFGGIGNNVTEEHAWKVQDSIDAVNQTYELDDTIEVWNYRGHTLLTELLSQVEMYSCAGAVWTQTTDVEGEVNGMLTYDRRVLRPDLQQWQTDIQALYDASAKRTNASMPSH</sequence>